<evidence type="ECO:0000256" key="1">
    <source>
        <dbReference type="ARBA" id="ARBA00022670"/>
    </source>
</evidence>
<dbReference type="EMBL" id="JASCZI010030275">
    <property type="protein sequence ID" value="MED6120440.1"/>
    <property type="molecule type" value="Genomic_DNA"/>
</dbReference>
<dbReference type="Gene3D" id="1.25.40.470">
    <property type="match status" value="1"/>
</dbReference>
<dbReference type="PANTHER" id="PTHR48480:SF2">
    <property type="entry name" value="PEPTIDASE D"/>
    <property type="match status" value="1"/>
</dbReference>
<dbReference type="InterPro" id="IPR056176">
    <property type="entry name" value="TPR_COPA_B"/>
</dbReference>
<keyword evidence="2" id="KW-0479">Metal-binding</keyword>
<dbReference type="Pfam" id="PF23953">
    <property type="entry name" value="TPR_COPA_B"/>
    <property type="match status" value="1"/>
</dbReference>
<protein>
    <submittedName>
        <fullName evidence="8">Uncharacterized protein</fullName>
    </submittedName>
</protein>
<evidence type="ECO:0000313" key="9">
    <source>
        <dbReference type="Proteomes" id="UP001341840"/>
    </source>
</evidence>
<organism evidence="8 9">
    <name type="scientific">Stylosanthes scabra</name>
    <dbReference type="NCBI Taxonomy" id="79078"/>
    <lineage>
        <taxon>Eukaryota</taxon>
        <taxon>Viridiplantae</taxon>
        <taxon>Streptophyta</taxon>
        <taxon>Embryophyta</taxon>
        <taxon>Tracheophyta</taxon>
        <taxon>Spermatophyta</taxon>
        <taxon>Magnoliopsida</taxon>
        <taxon>eudicotyledons</taxon>
        <taxon>Gunneridae</taxon>
        <taxon>Pentapetalae</taxon>
        <taxon>rosids</taxon>
        <taxon>fabids</taxon>
        <taxon>Fabales</taxon>
        <taxon>Fabaceae</taxon>
        <taxon>Papilionoideae</taxon>
        <taxon>50 kb inversion clade</taxon>
        <taxon>dalbergioids sensu lato</taxon>
        <taxon>Dalbergieae</taxon>
        <taxon>Pterocarpus clade</taxon>
        <taxon>Stylosanthes</taxon>
    </lineage>
</organism>
<dbReference type="PANTHER" id="PTHR48480">
    <property type="match status" value="1"/>
</dbReference>
<keyword evidence="4" id="KW-0224">Dipeptidase</keyword>
<dbReference type="Proteomes" id="UP001341840">
    <property type="component" value="Unassembled WGS sequence"/>
</dbReference>
<evidence type="ECO:0000256" key="3">
    <source>
        <dbReference type="ARBA" id="ARBA00022801"/>
    </source>
</evidence>
<evidence type="ECO:0000313" key="8">
    <source>
        <dbReference type="EMBL" id="MED6120440.1"/>
    </source>
</evidence>
<dbReference type="Gene3D" id="3.40.350.10">
    <property type="entry name" value="Creatinase/prolidase N-terminal domain"/>
    <property type="match status" value="1"/>
</dbReference>
<evidence type="ECO:0000256" key="5">
    <source>
        <dbReference type="ARBA" id="ARBA00023049"/>
    </source>
</evidence>
<evidence type="ECO:0000256" key="2">
    <source>
        <dbReference type="ARBA" id="ARBA00022723"/>
    </source>
</evidence>
<feature type="domain" description="COPA/B TPR" evidence="7">
    <location>
        <begin position="93"/>
        <end position="141"/>
    </location>
</feature>
<keyword evidence="9" id="KW-1185">Reference proteome</keyword>
<keyword evidence="1" id="KW-0645">Protease</keyword>
<dbReference type="Pfam" id="PF05195">
    <property type="entry name" value="AMP_N"/>
    <property type="match status" value="1"/>
</dbReference>
<evidence type="ECO:0000259" key="7">
    <source>
        <dbReference type="Pfam" id="PF23953"/>
    </source>
</evidence>
<dbReference type="InterPro" id="IPR007865">
    <property type="entry name" value="Aminopep_P_N"/>
</dbReference>
<evidence type="ECO:0000259" key="6">
    <source>
        <dbReference type="Pfam" id="PF05195"/>
    </source>
</evidence>
<proteinExistence type="predicted"/>
<evidence type="ECO:0000256" key="4">
    <source>
        <dbReference type="ARBA" id="ARBA00022997"/>
    </source>
</evidence>
<dbReference type="InterPro" id="IPR029149">
    <property type="entry name" value="Creatin/AminoP/Spt16_N"/>
</dbReference>
<reference evidence="8 9" key="1">
    <citation type="journal article" date="2023" name="Plants (Basel)">
        <title>Bridging the Gap: Combining Genomics and Transcriptomics Approaches to Understand Stylosanthes scabra, an Orphan Legume from the Brazilian Caatinga.</title>
        <authorList>
            <person name="Ferreira-Neto J.R.C."/>
            <person name="da Silva M.D."/>
            <person name="Binneck E."/>
            <person name="de Melo N.F."/>
            <person name="da Silva R.H."/>
            <person name="de Melo A.L.T.M."/>
            <person name="Pandolfi V."/>
            <person name="Bustamante F.O."/>
            <person name="Brasileiro-Vidal A.C."/>
            <person name="Benko-Iseppon A.M."/>
        </authorList>
    </citation>
    <scope>NUCLEOTIDE SEQUENCE [LARGE SCALE GENOMIC DNA]</scope>
    <source>
        <tissue evidence="8">Leaves</tissue>
    </source>
</reference>
<gene>
    <name evidence="8" type="ORF">PIB30_020792</name>
</gene>
<keyword evidence="3" id="KW-0378">Hydrolase</keyword>
<sequence>MASSLSPPKVPMGLHVGNRQKLLESFRHHLSLGFVLLQGGEEQTRYNTDHLELFGQESYFAYLFRVREPGFYGAIVSSFHLAHFSTLADYILCVARFLESRGMIEDSVEVASDPDYRFDLAIHFGKLEVAKSIAREVQSESLNGSSWAN</sequence>
<accession>A0ABU6R8Y3</accession>
<comment type="caution">
    <text evidence="8">The sequence shown here is derived from an EMBL/GenBank/DDBJ whole genome shotgun (WGS) entry which is preliminary data.</text>
</comment>
<feature type="domain" description="Aminopeptidase P N-terminal" evidence="6">
    <location>
        <begin position="16"/>
        <end position="76"/>
    </location>
</feature>
<name>A0ABU6R8Y3_9FABA</name>
<keyword evidence="5" id="KW-0482">Metalloprotease</keyword>
<dbReference type="InterPro" id="IPR052433">
    <property type="entry name" value="X-Pro_dipept-like"/>
</dbReference>
<dbReference type="SUPFAM" id="SSF53092">
    <property type="entry name" value="Creatinase/prolidase N-terminal domain"/>
    <property type="match status" value="1"/>
</dbReference>